<name>A0A381UY34_9ZZZZ</name>
<proteinExistence type="predicted"/>
<gene>
    <name evidence="1" type="ORF">METZ01_LOCUS85896</name>
</gene>
<dbReference type="AlphaFoldDB" id="A0A381UY34"/>
<reference evidence="1" key="1">
    <citation type="submission" date="2018-05" db="EMBL/GenBank/DDBJ databases">
        <authorList>
            <person name="Lanie J.A."/>
            <person name="Ng W.-L."/>
            <person name="Kazmierczak K.M."/>
            <person name="Andrzejewski T.M."/>
            <person name="Davidsen T.M."/>
            <person name="Wayne K.J."/>
            <person name="Tettelin H."/>
            <person name="Glass J.I."/>
            <person name="Rusch D."/>
            <person name="Podicherti R."/>
            <person name="Tsui H.-C.T."/>
            <person name="Winkler M.E."/>
        </authorList>
    </citation>
    <scope>NUCLEOTIDE SEQUENCE</scope>
</reference>
<evidence type="ECO:0000313" key="1">
    <source>
        <dbReference type="EMBL" id="SVA33042.1"/>
    </source>
</evidence>
<accession>A0A381UY34</accession>
<organism evidence="1">
    <name type="scientific">marine metagenome</name>
    <dbReference type="NCBI Taxonomy" id="408172"/>
    <lineage>
        <taxon>unclassified sequences</taxon>
        <taxon>metagenomes</taxon>
        <taxon>ecological metagenomes</taxon>
    </lineage>
</organism>
<dbReference type="Pfam" id="PF19649">
    <property type="entry name" value="DUF6152"/>
    <property type="match status" value="1"/>
</dbReference>
<protein>
    <submittedName>
        <fullName evidence="1">Uncharacterized protein</fullName>
    </submittedName>
</protein>
<sequence length="316" mass="35355">MVFISFNLPAHHATSALYDFETIGNIEGEVTFLFWRNPHVRFKVRSTENGQEHIWEVESGSVNSLQRSGIESSLIEVGDQIKVEGRMSRLGRRQMYANALTLPGGEEIRLSGRSRILDSAAASAEEGNRQPRGLFRVWQLDGYGDLPDFALTPAAAAARETYDPLTDDLALSCVAPGLPSAMRNPYPLEFIDQGASITLYLEEWDGLRTIHMSSQDGEEESLPTPMGYSVGHWEDTALVVSTSQISYPYADDLGTPQSTAVTMVEHFTLSENDTRLHWTASVTDPETYVGTTFWEMFWKYTPGEQRKPYNCSLPEE</sequence>
<dbReference type="InterPro" id="IPR046150">
    <property type="entry name" value="DUF6152"/>
</dbReference>
<dbReference type="EMBL" id="UINC01007388">
    <property type="protein sequence ID" value="SVA33042.1"/>
    <property type="molecule type" value="Genomic_DNA"/>
</dbReference>